<dbReference type="InterPro" id="IPR012349">
    <property type="entry name" value="Split_barrel_FMN-bd"/>
</dbReference>
<dbReference type="EC" id="1.5.1.-" evidence="3"/>
<dbReference type="GO" id="GO:0016491">
    <property type="term" value="F:oxidoreductase activity"/>
    <property type="evidence" value="ECO:0007669"/>
    <property type="project" value="UniProtKB-KW"/>
</dbReference>
<comment type="caution">
    <text evidence="3">The sequence shown here is derived from an EMBL/GenBank/DDBJ whole genome shotgun (WGS) entry which is preliminary data.</text>
</comment>
<dbReference type="RefSeq" id="WP_160823049.1">
    <property type="nucleotide sequence ID" value="NZ_JBHSXS010000022.1"/>
</dbReference>
<evidence type="ECO:0000313" key="3">
    <source>
        <dbReference type="EMBL" id="MFC6883898.1"/>
    </source>
</evidence>
<dbReference type="SUPFAM" id="SSF50475">
    <property type="entry name" value="FMN-binding split barrel"/>
    <property type="match status" value="1"/>
</dbReference>
<dbReference type="EMBL" id="JBHSXS010000022">
    <property type="protein sequence ID" value="MFC6883898.1"/>
    <property type="molecule type" value="Genomic_DNA"/>
</dbReference>
<dbReference type="Pfam" id="PF01613">
    <property type="entry name" value="Flavin_Reduct"/>
    <property type="match status" value="1"/>
</dbReference>
<name>A0ABW2CTJ8_9ACTN</name>
<dbReference type="PANTHER" id="PTHR30466:SF1">
    <property type="entry name" value="FMN REDUCTASE (NADH) RUTF"/>
    <property type="match status" value="1"/>
</dbReference>
<dbReference type="PANTHER" id="PTHR30466">
    <property type="entry name" value="FLAVIN REDUCTASE"/>
    <property type="match status" value="1"/>
</dbReference>
<dbReference type="InterPro" id="IPR050268">
    <property type="entry name" value="NADH-dep_flavin_reductase"/>
</dbReference>
<feature type="domain" description="Flavin reductase like" evidence="2">
    <location>
        <begin position="21"/>
        <end position="167"/>
    </location>
</feature>
<dbReference type="Proteomes" id="UP001596380">
    <property type="component" value="Unassembled WGS sequence"/>
</dbReference>
<reference evidence="4" key="1">
    <citation type="journal article" date="2019" name="Int. J. Syst. Evol. Microbiol.">
        <title>The Global Catalogue of Microorganisms (GCM) 10K type strain sequencing project: providing services to taxonomists for standard genome sequencing and annotation.</title>
        <authorList>
            <consortium name="The Broad Institute Genomics Platform"/>
            <consortium name="The Broad Institute Genome Sequencing Center for Infectious Disease"/>
            <person name="Wu L."/>
            <person name="Ma J."/>
        </authorList>
    </citation>
    <scope>NUCLEOTIDE SEQUENCE [LARGE SCALE GENOMIC DNA]</scope>
    <source>
        <strain evidence="4">JCM 3369</strain>
    </source>
</reference>
<keyword evidence="1 3" id="KW-0560">Oxidoreductase</keyword>
<dbReference type="Gene3D" id="2.30.110.10">
    <property type="entry name" value="Electron Transport, Fmn-binding Protein, Chain A"/>
    <property type="match status" value="1"/>
</dbReference>
<dbReference type="InterPro" id="IPR002563">
    <property type="entry name" value="Flavin_Rdtase-like_dom"/>
</dbReference>
<proteinExistence type="predicted"/>
<sequence>MTGTVQARPVPVTGDSFRDALSRHAAGVVVVTARPASGGPAGLTATSFTSVSLEPPLVSFYVATSSTTFPRLRTAPTFAVNVLGHDQAEVAGRFAARDVDRFAAPARWRNGPGGEPLLDGAAARLRCDWHDLRRIGDHLLVVGRVIGVELGGAEAVPLLYHRGRFGRFAAYRHA</sequence>
<organism evidence="3 4">
    <name type="scientific">Actinomadura yumaensis</name>
    <dbReference type="NCBI Taxonomy" id="111807"/>
    <lineage>
        <taxon>Bacteria</taxon>
        <taxon>Bacillati</taxon>
        <taxon>Actinomycetota</taxon>
        <taxon>Actinomycetes</taxon>
        <taxon>Streptosporangiales</taxon>
        <taxon>Thermomonosporaceae</taxon>
        <taxon>Actinomadura</taxon>
    </lineage>
</organism>
<accession>A0ABW2CTJ8</accession>
<gene>
    <name evidence="3" type="ORF">ACFQKB_29355</name>
</gene>
<keyword evidence="4" id="KW-1185">Reference proteome</keyword>
<protein>
    <submittedName>
        <fullName evidence="3">Flavin reductase family protein</fullName>
        <ecNumber evidence="3">1.5.1.-</ecNumber>
    </submittedName>
</protein>
<evidence type="ECO:0000313" key="4">
    <source>
        <dbReference type="Proteomes" id="UP001596380"/>
    </source>
</evidence>
<dbReference type="SMART" id="SM00903">
    <property type="entry name" value="Flavin_Reduct"/>
    <property type="match status" value="1"/>
</dbReference>
<evidence type="ECO:0000259" key="2">
    <source>
        <dbReference type="SMART" id="SM00903"/>
    </source>
</evidence>
<evidence type="ECO:0000256" key="1">
    <source>
        <dbReference type="ARBA" id="ARBA00023002"/>
    </source>
</evidence>